<accession>A0ACB8E474</accession>
<organism evidence="1 2">
    <name type="scientific">Dermacentor silvarum</name>
    <name type="common">Tick</name>
    <dbReference type="NCBI Taxonomy" id="543639"/>
    <lineage>
        <taxon>Eukaryota</taxon>
        <taxon>Metazoa</taxon>
        <taxon>Ecdysozoa</taxon>
        <taxon>Arthropoda</taxon>
        <taxon>Chelicerata</taxon>
        <taxon>Arachnida</taxon>
        <taxon>Acari</taxon>
        <taxon>Parasitiformes</taxon>
        <taxon>Ixodida</taxon>
        <taxon>Ixodoidea</taxon>
        <taxon>Ixodidae</taxon>
        <taxon>Rhipicephalinae</taxon>
        <taxon>Dermacentor</taxon>
    </lineage>
</organism>
<gene>
    <name evidence="1" type="ORF">HPB49_025237</name>
</gene>
<proteinExistence type="predicted"/>
<reference evidence="1" key="1">
    <citation type="submission" date="2020-05" db="EMBL/GenBank/DDBJ databases">
        <title>Large-scale comparative analyses of tick genomes elucidate their genetic diversity and vector capacities.</title>
        <authorList>
            <person name="Jia N."/>
            <person name="Wang J."/>
            <person name="Shi W."/>
            <person name="Du L."/>
            <person name="Sun Y."/>
            <person name="Zhan W."/>
            <person name="Jiang J."/>
            <person name="Wang Q."/>
            <person name="Zhang B."/>
            <person name="Ji P."/>
            <person name="Sakyi L.B."/>
            <person name="Cui X."/>
            <person name="Yuan T."/>
            <person name="Jiang B."/>
            <person name="Yang W."/>
            <person name="Lam T.T.-Y."/>
            <person name="Chang Q."/>
            <person name="Ding S."/>
            <person name="Wang X."/>
            <person name="Zhu J."/>
            <person name="Ruan X."/>
            <person name="Zhao L."/>
            <person name="Wei J."/>
            <person name="Que T."/>
            <person name="Du C."/>
            <person name="Cheng J."/>
            <person name="Dai P."/>
            <person name="Han X."/>
            <person name="Huang E."/>
            <person name="Gao Y."/>
            <person name="Liu J."/>
            <person name="Shao H."/>
            <person name="Ye R."/>
            <person name="Li L."/>
            <person name="Wei W."/>
            <person name="Wang X."/>
            <person name="Wang C."/>
            <person name="Yang T."/>
            <person name="Huo Q."/>
            <person name="Li W."/>
            <person name="Guo W."/>
            <person name="Chen H."/>
            <person name="Zhou L."/>
            <person name="Ni X."/>
            <person name="Tian J."/>
            <person name="Zhou Y."/>
            <person name="Sheng Y."/>
            <person name="Liu T."/>
            <person name="Pan Y."/>
            <person name="Xia L."/>
            <person name="Li J."/>
            <person name="Zhao F."/>
            <person name="Cao W."/>
        </authorList>
    </citation>
    <scope>NUCLEOTIDE SEQUENCE</scope>
    <source>
        <strain evidence="1">Dsil-2018</strain>
    </source>
</reference>
<protein>
    <submittedName>
        <fullName evidence="1">Uncharacterized protein</fullName>
    </submittedName>
</protein>
<evidence type="ECO:0000313" key="2">
    <source>
        <dbReference type="Proteomes" id="UP000821865"/>
    </source>
</evidence>
<comment type="caution">
    <text evidence="1">The sequence shown here is derived from an EMBL/GenBank/DDBJ whole genome shotgun (WGS) entry which is preliminary data.</text>
</comment>
<evidence type="ECO:0000313" key="1">
    <source>
        <dbReference type="EMBL" id="KAH7981542.1"/>
    </source>
</evidence>
<name>A0ACB8E474_DERSI</name>
<sequence length="329" mass="35715">MRVSEARPIFQGGSARSARSVDTLEERCHPDPQGDRNRKAARDTAPNAGPIPVPPPLYTGATSAGATVASAVFDGASRRCRCDKAECTRLRRSAYDQRAFGAHSVVRGHPPGRRRRDPESSRCSCVRPAAARGDNGDPEEKGAIVLALAVGAGAACGSTDKRPTRGTAFLSMANLLGRPHARGGWRFLGDEAVEPVGALAAMATHGGPPVFDEKVDNWEAYLLRLESYFEVHNVIDEKKRRALSVTALSTRTVDLLAARYAPAKIQDLKYDDAMKVLGESANEFIVEVRKIANGCNFGDALDRMLRDRLIYGLRDANVRRKLLTKDNAH</sequence>
<keyword evidence="2" id="KW-1185">Reference proteome</keyword>
<dbReference type="Proteomes" id="UP000821865">
    <property type="component" value="Chromosome 1"/>
</dbReference>
<dbReference type="EMBL" id="CM023470">
    <property type="protein sequence ID" value="KAH7981542.1"/>
    <property type="molecule type" value="Genomic_DNA"/>
</dbReference>